<evidence type="ECO:0000256" key="3">
    <source>
        <dbReference type="ARBA" id="ARBA00022729"/>
    </source>
</evidence>
<feature type="compositionally biased region" description="Acidic residues" evidence="5">
    <location>
        <begin position="62"/>
        <end position="71"/>
    </location>
</feature>
<dbReference type="InterPro" id="IPR032675">
    <property type="entry name" value="LRR_dom_sf"/>
</dbReference>
<keyword evidence="6" id="KW-0472">Membrane</keyword>
<feature type="region of interest" description="Disordered" evidence="5">
    <location>
        <begin position="44"/>
        <end position="71"/>
    </location>
</feature>
<feature type="domain" description="Ig-like" evidence="8">
    <location>
        <begin position="619"/>
        <end position="685"/>
    </location>
</feature>
<keyword evidence="6" id="KW-1133">Transmembrane helix</keyword>
<feature type="region of interest" description="Disordered" evidence="5">
    <location>
        <begin position="837"/>
        <end position="868"/>
    </location>
</feature>
<keyword evidence="4" id="KW-0572">Peptidoglycan-anchor</keyword>
<protein>
    <recommendedName>
        <fullName evidence="12">Gram-positive cocci surface proteins LPxTG domain-containing protein</fullName>
    </recommendedName>
</protein>
<dbReference type="InterPro" id="IPR005046">
    <property type="entry name" value="DUF285"/>
</dbReference>
<dbReference type="InterPro" id="IPR011889">
    <property type="entry name" value="Liste_lipo_26"/>
</dbReference>
<organism evidence="9">
    <name type="scientific">Candidatus Enterococcus dunnyi</name>
    <dbReference type="NCBI Taxonomy" id="1834192"/>
    <lineage>
        <taxon>Bacteria</taxon>
        <taxon>Bacillati</taxon>
        <taxon>Bacillota</taxon>
        <taxon>Bacilli</taxon>
        <taxon>Lactobacillales</taxon>
        <taxon>Enterococcaceae</taxon>
        <taxon>Enterococcus</taxon>
    </lineage>
</organism>
<evidence type="ECO:0000259" key="8">
    <source>
        <dbReference type="Pfam" id="PF07523"/>
    </source>
</evidence>
<dbReference type="Gene3D" id="3.80.10.10">
    <property type="entry name" value="Ribonuclease Inhibitor"/>
    <property type="match status" value="1"/>
</dbReference>
<dbReference type="EMBL" id="NIBQ01000001">
    <property type="protein sequence ID" value="OUZ35740.1"/>
    <property type="molecule type" value="Genomic_DNA"/>
</dbReference>
<feature type="domain" description="Gram-positive cocci surface proteins LPxTG" evidence="7">
    <location>
        <begin position="855"/>
        <end position="894"/>
    </location>
</feature>
<feature type="transmembrane region" description="Helical" evidence="6">
    <location>
        <begin position="872"/>
        <end position="889"/>
    </location>
</feature>
<dbReference type="Gene3D" id="3.10.20.320">
    <property type="entry name" value="Putative peptidoglycan bound protein (lpxtg motif)"/>
    <property type="match status" value="1"/>
</dbReference>
<evidence type="ECO:0000256" key="2">
    <source>
        <dbReference type="ARBA" id="ARBA00022525"/>
    </source>
</evidence>
<reference evidence="9" key="1">
    <citation type="submission" date="2017-05" db="EMBL/GenBank/DDBJ databases">
        <title>The Genome Sequence of Enterococcus sp. 9D6_DIV0238.</title>
        <authorList>
            <consortium name="The Broad Institute Genomics Platform"/>
            <consortium name="The Broad Institute Genomic Center for Infectious Diseases"/>
            <person name="Earl A."/>
            <person name="Manson A."/>
            <person name="Schwartman J."/>
            <person name="Gilmore M."/>
            <person name="Abouelleil A."/>
            <person name="Cao P."/>
            <person name="Chapman S."/>
            <person name="Cusick C."/>
            <person name="Shea T."/>
            <person name="Young S."/>
            <person name="Neafsey D."/>
            <person name="Nusbaum C."/>
            <person name="Birren B."/>
        </authorList>
    </citation>
    <scope>NUCLEOTIDE SEQUENCE [LARGE SCALE GENOMIC DNA]</scope>
    <source>
        <strain evidence="9">9D6_DIV0238</strain>
    </source>
</reference>
<keyword evidence="11" id="KW-1185">Reference proteome</keyword>
<accession>A0A200JG15</accession>
<dbReference type="AlphaFoldDB" id="A0A200JG15"/>
<evidence type="ECO:0000256" key="1">
    <source>
        <dbReference type="ARBA" id="ARBA00022512"/>
    </source>
</evidence>
<keyword evidence="2" id="KW-0964">Secreted</keyword>
<reference evidence="10" key="2">
    <citation type="submission" date="2017-05" db="EMBL/GenBank/DDBJ databases">
        <authorList>
            <consortium name="The Broad Institute Genomics Platform"/>
            <consortium name="The Broad Institute Genomic Center for Infectious Diseases"/>
            <person name="Earl A."/>
            <person name="Manson A."/>
            <person name="Schwartman J."/>
            <person name="Gilmore M."/>
            <person name="Abouelleil A."/>
            <person name="Cao P."/>
            <person name="Chapman S."/>
            <person name="Cusick C."/>
            <person name="Shea T."/>
            <person name="Young S."/>
            <person name="Neafsey D."/>
            <person name="Nusbaum C."/>
            <person name="Birren B."/>
        </authorList>
    </citation>
    <scope>NUCLEOTIDE SEQUENCE</scope>
    <source>
        <strain evidence="10">9D6_DIV0238</strain>
    </source>
</reference>
<name>A0A200JG15_9ENTE</name>
<feature type="compositionally biased region" description="Low complexity" evidence="5">
    <location>
        <begin position="48"/>
        <end position="61"/>
    </location>
</feature>
<proteinExistence type="predicted"/>
<feature type="domain" description="Ig-like" evidence="8">
    <location>
        <begin position="769"/>
        <end position="835"/>
    </location>
</feature>
<feature type="compositionally biased region" description="Basic and acidic residues" evidence="5">
    <location>
        <begin position="837"/>
        <end position="846"/>
    </location>
</feature>
<evidence type="ECO:0008006" key="12">
    <source>
        <dbReference type="Google" id="ProtNLM"/>
    </source>
</evidence>
<feature type="compositionally biased region" description="Basic and acidic residues" evidence="5">
    <location>
        <begin position="853"/>
        <end position="868"/>
    </location>
</feature>
<dbReference type="InterPro" id="IPR019931">
    <property type="entry name" value="LPXTG_anchor"/>
</dbReference>
<dbReference type="EMBL" id="CP147246">
    <property type="protein sequence ID" value="WYJ93041.1"/>
    <property type="molecule type" value="Genomic_DNA"/>
</dbReference>
<keyword evidence="3" id="KW-0732">Signal</keyword>
<dbReference type="Gene3D" id="2.60.40.10">
    <property type="entry name" value="Immunoglobulins"/>
    <property type="match status" value="4"/>
</dbReference>
<evidence type="ECO:0000313" key="9">
    <source>
        <dbReference type="EMBL" id="OUZ35740.1"/>
    </source>
</evidence>
<dbReference type="SUPFAM" id="SSF52047">
    <property type="entry name" value="RNI-like"/>
    <property type="match status" value="1"/>
</dbReference>
<feature type="domain" description="Ig-like" evidence="8">
    <location>
        <begin position="696"/>
        <end position="760"/>
    </location>
</feature>
<evidence type="ECO:0000256" key="5">
    <source>
        <dbReference type="SAM" id="MobiDB-lite"/>
    </source>
</evidence>
<evidence type="ECO:0000256" key="6">
    <source>
        <dbReference type="SAM" id="Phobius"/>
    </source>
</evidence>
<dbReference type="InterPro" id="IPR022038">
    <property type="entry name" value="Ig-like_bact"/>
</dbReference>
<evidence type="ECO:0000313" key="10">
    <source>
        <dbReference type="EMBL" id="WYJ93041.1"/>
    </source>
</evidence>
<evidence type="ECO:0000256" key="4">
    <source>
        <dbReference type="ARBA" id="ARBA00023088"/>
    </source>
</evidence>
<dbReference type="NCBIfam" id="TIGR02167">
    <property type="entry name" value="Liste_lipo_26"/>
    <property type="match status" value="3"/>
</dbReference>
<reference evidence="10" key="3">
    <citation type="submission" date="2024-03" db="EMBL/GenBank/DDBJ databases">
        <title>The Genome Sequence of Enterococcus sp. DIV0238c.</title>
        <authorList>
            <consortium name="The Broad Institute Genomics Platform"/>
            <consortium name="The Broad Institute Microbial Omics Core"/>
            <consortium name="The Broad Institute Genomic Center for Infectious Diseases"/>
            <person name="Earl A."/>
            <person name="Manson A."/>
            <person name="Gilmore M."/>
            <person name="Schwartman J."/>
            <person name="Shea T."/>
            <person name="Abouelleil A."/>
            <person name="Cao P."/>
            <person name="Chapman S."/>
            <person name="Cusick C."/>
            <person name="Young S."/>
            <person name="Neafsey D."/>
            <person name="Nusbaum C."/>
            <person name="Birren B."/>
        </authorList>
    </citation>
    <scope>NUCLEOTIDE SEQUENCE</scope>
    <source>
        <strain evidence="10">9D6_DIV0238</strain>
    </source>
</reference>
<dbReference type="RefSeq" id="WP_087640313.1">
    <property type="nucleotide sequence ID" value="NZ_CP147246.1"/>
</dbReference>
<sequence>MKKRMLSMFSLVVLVASYTSGIVSVYAESIETIKEPMVYVSEEEQVQNEEVSTETSSQSAEESIDQVESSDDAYDLEGNELNSSISEERNVETQNTTELNELSDDLYSGTFGTSDWRIDSNGILHIGAGNFESTNGESPWITYSDQINRIVFEGKVVAHSNSKYLFSKFPNLESIENLELLDTSQATLMNNMFSMCPKLRSLDVSTFNTSSVTDMGGMFAYNPGLVSLNVSGLDLSRTWFLNLMFAECSSLKELDVSSFRTPVNGMGSMFAMFRDCSSLEYLDLSGFDMMKINSNINREFLAGTTSLTKLKLGSKVRFTNVEALPDVPTNTQYTGKWQNVGDGTPESPNGSYVFTSKELTAFNNYQGSEMAGTYVWQPTQVEQTGDIIISYVDTFGNNISDPVTGFEIQPVTFSGKIGDAADDDLYYVDASGWVLLTELPTGIVYGKNPQNYKMVYDNAGTIYVNYEDTLGNKLKAEERNTEYISKFDWSSGNLPESVAYEIETIEMDGYNFIGTEGDPKTGNIEAYEIKRITFKYEKIDYSSLNVHDSTIQVGESWNAADNFDSATDKDGNSVDFEDVTVKGFVDTTKEGEYEISYSYEETTSIAKITVKAKEAAPIINVQDSSIQVGDTWKAADNFISAFDKNGKLLDFSEIKVTGEVDTTKEGEYEVSYSYEETTSVAKIAVKAKEAAPIINIQDSSIQVGDNWKASDNFISAFDKNDDPLDFSEIKVTGEVDTAKPGKYEVSYSYEETTSVAKITVKAKEVAPIINVHDSSIQLGDNWKASDNFTSAFDRLGNAVEFKTISIEGTVDTKKVGTYEVKYSYDGISAVAKITVKDNKKTSDKPHSNHKNSKTKENKKQQLPKTGEKTRRIGTFVGSGLILVIVLFLVKKRKNTSY</sequence>
<evidence type="ECO:0000259" key="7">
    <source>
        <dbReference type="Pfam" id="PF00746"/>
    </source>
</evidence>
<dbReference type="Pfam" id="PF07523">
    <property type="entry name" value="Big_3"/>
    <property type="match status" value="4"/>
</dbReference>
<dbReference type="OrthoDB" id="2323731at2"/>
<gene>
    <name evidence="10" type="ORF">A5889_000520</name>
    <name evidence="9" type="ORF">A5889_001216</name>
</gene>
<keyword evidence="6" id="KW-0812">Transmembrane</keyword>
<keyword evidence="1" id="KW-0134">Cell wall</keyword>
<evidence type="ECO:0000313" key="11">
    <source>
        <dbReference type="Proteomes" id="UP000196151"/>
    </source>
</evidence>
<dbReference type="Proteomes" id="UP000196151">
    <property type="component" value="Chromosome"/>
</dbReference>
<dbReference type="Pfam" id="PF00746">
    <property type="entry name" value="Gram_pos_anchor"/>
    <property type="match status" value="1"/>
</dbReference>
<feature type="domain" description="Ig-like" evidence="8">
    <location>
        <begin position="545"/>
        <end position="610"/>
    </location>
</feature>
<dbReference type="Pfam" id="PF03382">
    <property type="entry name" value="DUF285"/>
    <property type="match status" value="1"/>
</dbReference>
<dbReference type="NCBIfam" id="TIGR01167">
    <property type="entry name" value="LPXTG_anchor"/>
    <property type="match status" value="1"/>
</dbReference>
<dbReference type="InterPro" id="IPR013783">
    <property type="entry name" value="Ig-like_fold"/>
</dbReference>